<dbReference type="AlphaFoldDB" id="A0A318NTL9"/>
<keyword evidence="3" id="KW-1185">Reference proteome</keyword>
<protein>
    <recommendedName>
        <fullName evidence="4">FXSXX-COOH protein</fullName>
    </recommendedName>
</protein>
<organism evidence="2 3">
    <name type="scientific">Micromonospora arborensis</name>
    <dbReference type="NCBI Taxonomy" id="2116518"/>
    <lineage>
        <taxon>Bacteria</taxon>
        <taxon>Bacillati</taxon>
        <taxon>Actinomycetota</taxon>
        <taxon>Actinomycetes</taxon>
        <taxon>Micromonosporales</taxon>
        <taxon>Micromonosporaceae</taxon>
        <taxon>Micromonospora</taxon>
    </lineage>
</organism>
<reference evidence="2 3" key="1">
    <citation type="submission" date="2018-03" db="EMBL/GenBank/DDBJ databases">
        <title>Bioinformatic expansion and discovery of thiopeptide antibiotics.</title>
        <authorList>
            <person name="Schwalen C.J."/>
            <person name="Hudson G.A."/>
            <person name="Mitchell D.A."/>
        </authorList>
    </citation>
    <scope>NUCLEOTIDE SEQUENCE [LARGE SCALE GENOMIC DNA]</scope>
    <source>
        <strain evidence="2 3">NRRL 8041</strain>
    </source>
</reference>
<evidence type="ECO:0000256" key="1">
    <source>
        <dbReference type="SAM" id="MobiDB-lite"/>
    </source>
</evidence>
<sequence>MMELLSAIVEGLPFMEEGLAGIESELLDLSTVDIASLRSVDRTGMTAAISRVQERVADSGGSISGYNGSFPSRIRPTGPDSEDHVV</sequence>
<dbReference type="Proteomes" id="UP000248333">
    <property type="component" value="Unassembled WGS sequence"/>
</dbReference>
<dbReference type="OrthoDB" id="3391676at2"/>
<name>A0A318NTL9_9ACTN</name>
<accession>A0A318NTL9</accession>
<dbReference type="EMBL" id="PYBV01000061">
    <property type="protein sequence ID" value="PYC63493.1"/>
    <property type="molecule type" value="Genomic_DNA"/>
</dbReference>
<gene>
    <name evidence="2" type="ORF">C7C45_31590</name>
</gene>
<comment type="caution">
    <text evidence="2">The sequence shown here is derived from an EMBL/GenBank/DDBJ whole genome shotgun (WGS) entry which is preliminary data.</text>
</comment>
<feature type="region of interest" description="Disordered" evidence="1">
    <location>
        <begin position="59"/>
        <end position="86"/>
    </location>
</feature>
<evidence type="ECO:0000313" key="3">
    <source>
        <dbReference type="Proteomes" id="UP000248333"/>
    </source>
</evidence>
<evidence type="ECO:0008006" key="4">
    <source>
        <dbReference type="Google" id="ProtNLM"/>
    </source>
</evidence>
<proteinExistence type="predicted"/>
<dbReference type="RefSeq" id="WP_110568368.1">
    <property type="nucleotide sequence ID" value="NZ_JBEZDK010000003.1"/>
</dbReference>
<evidence type="ECO:0000313" key="2">
    <source>
        <dbReference type="EMBL" id="PYC63493.1"/>
    </source>
</evidence>